<feature type="region of interest" description="Disordered" evidence="4">
    <location>
        <begin position="1226"/>
        <end position="1251"/>
    </location>
</feature>
<dbReference type="Gene3D" id="1.25.10.10">
    <property type="entry name" value="Leucine-rich Repeat Variant"/>
    <property type="match status" value="1"/>
</dbReference>
<feature type="region of interest" description="Disordered" evidence="4">
    <location>
        <begin position="1"/>
        <end position="33"/>
    </location>
</feature>
<evidence type="ECO:0000313" key="9">
    <source>
        <dbReference type="Proteomes" id="UP000095284"/>
    </source>
</evidence>
<evidence type="ECO:0000256" key="2">
    <source>
        <dbReference type="ARBA" id="ARBA00007690"/>
    </source>
</evidence>
<feature type="domain" description="RRP12 HEAT" evidence="5">
    <location>
        <begin position="433"/>
        <end position="685"/>
    </location>
</feature>
<dbReference type="EMBL" id="CAJFDI010000002">
    <property type="protein sequence ID" value="CAD5215799.1"/>
    <property type="molecule type" value="Genomic_DNA"/>
</dbReference>
<evidence type="ECO:0000313" key="8">
    <source>
        <dbReference type="EMBL" id="CAG9097970.1"/>
    </source>
</evidence>
<comment type="similarity">
    <text evidence="2">Belongs to the RRP12 family.</text>
</comment>
<evidence type="ECO:0000256" key="3">
    <source>
        <dbReference type="ARBA" id="ARBA00023242"/>
    </source>
</evidence>
<evidence type="ECO:0000259" key="5">
    <source>
        <dbReference type="Pfam" id="PF08161"/>
    </source>
</evidence>
<dbReference type="SUPFAM" id="SSF48371">
    <property type="entry name" value="ARM repeat"/>
    <property type="match status" value="1"/>
</dbReference>
<protein>
    <submittedName>
        <fullName evidence="7">(pine wood nematode) hypothetical protein</fullName>
    </submittedName>
    <submittedName>
        <fullName evidence="11">NUC173 domain-containing protein</fullName>
    </submittedName>
</protein>
<dbReference type="InterPro" id="IPR012978">
    <property type="entry name" value="HEAT_RRP12"/>
</dbReference>
<feature type="region of interest" description="Disordered" evidence="4">
    <location>
        <begin position="1170"/>
        <end position="1212"/>
    </location>
</feature>
<dbReference type="WBParaSite" id="BXY_1589300.1">
    <property type="protein sequence ID" value="BXY_1589300.1"/>
    <property type="gene ID" value="BXY_1589300"/>
</dbReference>
<feature type="compositionally biased region" description="Acidic residues" evidence="4">
    <location>
        <begin position="1187"/>
        <end position="1201"/>
    </location>
</feature>
<dbReference type="SMR" id="A0A1I7SS76"/>
<evidence type="ECO:0000313" key="7">
    <source>
        <dbReference type="EMBL" id="CAD5215799.1"/>
    </source>
</evidence>
<dbReference type="Proteomes" id="UP000659654">
    <property type="component" value="Unassembled WGS sequence"/>
</dbReference>
<evidence type="ECO:0000256" key="1">
    <source>
        <dbReference type="ARBA" id="ARBA00004123"/>
    </source>
</evidence>
<evidence type="ECO:0000313" key="11">
    <source>
        <dbReference type="WBParaSite" id="BXY_1589300.1"/>
    </source>
</evidence>
<dbReference type="Pfam" id="PF08161">
    <property type="entry name" value="RRP12_HEAT"/>
    <property type="match status" value="1"/>
</dbReference>
<proteinExistence type="inferred from homology"/>
<dbReference type="OrthoDB" id="2192888at2759"/>
<feature type="compositionally biased region" description="Polar residues" evidence="4">
    <location>
        <begin position="21"/>
        <end position="30"/>
    </location>
</feature>
<dbReference type="Proteomes" id="UP000095284">
    <property type="component" value="Unplaced"/>
</dbReference>
<evidence type="ECO:0000313" key="10">
    <source>
        <dbReference type="Proteomes" id="UP000659654"/>
    </source>
</evidence>
<name>A0A1I7SS76_BURXY</name>
<dbReference type="eggNOG" id="KOG1248">
    <property type="taxonomic scope" value="Eukaryota"/>
</dbReference>
<dbReference type="GO" id="GO:0005634">
    <property type="term" value="C:nucleus"/>
    <property type="evidence" value="ECO:0007669"/>
    <property type="project" value="UniProtKB-SubCell"/>
</dbReference>
<keyword evidence="10" id="KW-1185">Reference proteome</keyword>
<feature type="compositionally biased region" description="Basic residues" evidence="4">
    <location>
        <begin position="1"/>
        <end position="18"/>
    </location>
</feature>
<dbReference type="Proteomes" id="UP000582659">
    <property type="component" value="Unassembled WGS sequence"/>
</dbReference>
<gene>
    <name evidence="7" type="ORF">BXYJ_LOCUS4210</name>
</gene>
<keyword evidence="3" id="KW-0539">Nucleus</keyword>
<dbReference type="InterPro" id="IPR016024">
    <property type="entry name" value="ARM-type_fold"/>
</dbReference>
<comment type="subcellular location">
    <subcellularLocation>
        <location evidence="1">Nucleus</location>
    </subcellularLocation>
</comment>
<evidence type="ECO:0000259" key="6">
    <source>
        <dbReference type="Pfam" id="PF25772"/>
    </source>
</evidence>
<dbReference type="PANTHER" id="PTHR48287:SF1">
    <property type="entry name" value="ARM REPEAT SUPERFAMILY PROTEIN"/>
    <property type="match status" value="1"/>
</dbReference>
<dbReference type="EMBL" id="CAJFCV020000002">
    <property type="protein sequence ID" value="CAG9097970.1"/>
    <property type="molecule type" value="Genomic_DNA"/>
</dbReference>
<accession>A0A1I7SS76</accession>
<dbReference type="InterPro" id="IPR052087">
    <property type="entry name" value="RRP12"/>
</dbReference>
<reference evidence="11" key="1">
    <citation type="submission" date="2016-11" db="UniProtKB">
        <authorList>
            <consortium name="WormBaseParasite"/>
        </authorList>
    </citation>
    <scope>IDENTIFICATION</scope>
</reference>
<dbReference type="PANTHER" id="PTHR48287">
    <property type="entry name" value="ARM REPEAT SUPERFAMILY PROTEIN"/>
    <property type="match status" value="1"/>
</dbReference>
<evidence type="ECO:0000256" key="4">
    <source>
        <dbReference type="SAM" id="MobiDB-lite"/>
    </source>
</evidence>
<reference evidence="8" key="2">
    <citation type="submission" date="2020-08" db="EMBL/GenBank/DDBJ databases">
        <authorList>
            <person name="Kikuchi T."/>
        </authorList>
    </citation>
    <scope>NUCLEOTIDE SEQUENCE</scope>
    <source>
        <strain evidence="7">Ka4C1</strain>
    </source>
</reference>
<sequence length="1285" mass="144198">MGKPYRVKVRSGRSKSRLPKGTTSSSNPTVSRFRDLARAQRDARKAPLIAVDDRVESLNTGEDLVSYVPINSMSINGDSSKSMISEGGMSRLTSFTNCTNATFAAVHREWRSGSHLHSDVIAVLAAVAQAIKERNGSETDEEYFMGLLAIIDVAPLDEVEKLAAASYLFYLVIKKMPKEYLIHNFGYVNQVLCNKITKLEGQNEAVGVKFLLSAMGHLLRAMPLSTWKQQTLKNSILLVIVFSVHDNPAVRTISRKVTRSILTDPVTCFETGIHPAAKVAGEKILADLCKEATPIVLTRLLCLLEGILHKQPEIIFTSLTSQVLELATKADPMVRCAALQCVHRTLQRQPSDSTLSILSNERLVGVLRSFPVPADTAVCAYWLQAFVESHICLAAKDQIKNEHLLGESMEVVIRAYHRGDGALGETIKAGVSRIIQRCIQQNAKNAVKCLQLLDMALLPNNTASWHFILLNIAELFEEAGSAVMGRVFDATLQTLAELRERDTAPGKPDGFCSEEIEAIFGAAVRHVDLERVIKTVSLGLDMDQPVLATGFKRSWLLLVFKGHIKRAPLAIFTKFFLPLAISIHSRVSSLDGITKKLYTIIEHQIWDLLPGFLSAPVDFDQLIHQVAPILGAALNERPDLRLRVLAGIRAMLKFVSGPDSSDESAEIVRRYAKNFLPLLFLHYTTEAPSEEEKRQVDHREVQLSALETIRLYIPYVPDELIGKYADAAIQKINDANSSQDRKLLLMDILVALTKAVDSDYALKLFETIKPFFSVKTNRQSLQKKAYRVLSELYSRLNDSSLQIFFEKSQTFVEDLLANGKASVAPSSWAARLVVFKSILNSLKTVEEVNKFTEVVFDQVVMCLDKSRSQAVRHNAVKCFQDIVSSLLFFGNENEIHASQVLDGLVTKIFEFSGVKTRSESEPLEKVRATLIAYNVLAQTHLKDMNAALTAQFLQKTFLFLKDRRSPIRVLAIRLIRIFCKKMPEYSFRQYQDLILDNIFNCQTADENTVNVRRANKVLFTLLIDIVGVEVLCKYANKQQGWGKFLRKLDKTRRKKLGENDLPSSSKSTVNGEDDGVTVVSESRTIKADSIFQLLEDSDDEGERDTEEKMERRSAVWIRENVDDEDDVVDLLDRKSVLNKIVMEKPKENKEEDKSKKKSLKGFRFASDGRFVIDDEDQSDKKKRKDDFSDDDDDDDQEMEMDETNKSRVSVSKTKSIIGSEVASEYTTGGKGIHRNLRGTLKGGVSKKSEIRGGKKVEPYAYIPLRQKHGRKVGIKNVVKNRKKKN</sequence>
<dbReference type="InterPro" id="IPR057860">
    <property type="entry name" value="HEAT_RRP12_N"/>
</dbReference>
<organism evidence="9 11">
    <name type="scientific">Bursaphelenchus xylophilus</name>
    <name type="common">Pinewood nematode worm</name>
    <name type="synonym">Aphelenchoides xylophilus</name>
    <dbReference type="NCBI Taxonomy" id="6326"/>
    <lineage>
        <taxon>Eukaryota</taxon>
        <taxon>Metazoa</taxon>
        <taxon>Ecdysozoa</taxon>
        <taxon>Nematoda</taxon>
        <taxon>Chromadorea</taxon>
        <taxon>Rhabditida</taxon>
        <taxon>Tylenchina</taxon>
        <taxon>Tylenchomorpha</taxon>
        <taxon>Aphelenchoidea</taxon>
        <taxon>Aphelenchoididae</taxon>
        <taxon>Bursaphelenchus</taxon>
    </lineage>
</organism>
<feature type="domain" description="RRP12 N-terminal HEAT" evidence="6">
    <location>
        <begin position="111"/>
        <end position="263"/>
    </location>
</feature>
<dbReference type="Pfam" id="PF25772">
    <property type="entry name" value="HEAT_RRP12_N"/>
    <property type="match status" value="1"/>
</dbReference>
<dbReference type="InterPro" id="IPR011989">
    <property type="entry name" value="ARM-like"/>
</dbReference>